<feature type="signal peptide" evidence="1">
    <location>
        <begin position="1"/>
        <end position="20"/>
    </location>
</feature>
<evidence type="ECO:0000256" key="1">
    <source>
        <dbReference type="SAM" id="SignalP"/>
    </source>
</evidence>
<dbReference type="EMBL" id="GGFJ01013144">
    <property type="protein sequence ID" value="MBW62285.1"/>
    <property type="molecule type" value="Transcribed_RNA"/>
</dbReference>
<proteinExistence type="predicted"/>
<dbReference type="AlphaFoldDB" id="A0A2M4CAM8"/>
<protein>
    <submittedName>
        <fullName evidence="2">Putative secreted protein</fullName>
    </submittedName>
</protein>
<evidence type="ECO:0000313" key="2">
    <source>
        <dbReference type="EMBL" id="MBW62285.1"/>
    </source>
</evidence>
<organism evidence="2">
    <name type="scientific">Anopheles marajoara</name>
    <dbReference type="NCBI Taxonomy" id="58244"/>
    <lineage>
        <taxon>Eukaryota</taxon>
        <taxon>Metazoa</taxon>
        <taxon>Ecdysozoa</taxon>
        <taxon>Arthropoda</taxon>
        <taxon>Hexapoda</taxon>
        <taxon>Insecta</taxon>
        <taxon>Pterygota</taxon>
        <taxon>Neoptera</taxon>
        <taxon>Endopterygota</taxon>
        <taxon>Diptera</taxon>
        <taxon>Nematocera</taxon>
        <taxon>Culicoidea</taxon>
        <taxon>Culicidae</taxon>
        <taxon>Anophelinae</taxon>
        <taxon>Anopheles</taxon>
    </lineage>
</organism>
<sequence length="86" mass="9740">MCVRLFACVYVCVWVCRVVSQPTAERNAPCSPLVSLSSKLLIVSSDLSFHCAVKINRVTRQQKVSHTGRALCSQLRMQKVMQRMVR</sequence>
<feature type="chain" id="PRO_5014967030" evidence="1">
    <location>
        <begin position="21"/>
        <end position="86"/>
    </location>
</feature>
<reference evidence="2" key="1">
    <citation type="submission" date="2018-01" db="EMBL/GenBank/DDBJ databases">
        <title>An insight into the sialome of Amazonian anophelines.</title>
        <authorList>
            <person name="Ribeiro J.M."/>
            <person name="Scarpassa V."/>
            <person name="Calvo E."/>
        </authorList>
    </citation>
    <scope>NUCLEOTIDE SEQUENCE</scope>
    <source>
        <tissue evidence="2">Salivary glands</tissue>
    </source>
</reference>
<accession>A0A2M4CAM8</accession>
<keyword evidence="1" id="KW-0732">Signal</keyword>
<name>A0A2M4CAM8_9DIPT</name>